<protein>
    <submittedName>
        <fullName evidence="1">Uncharacterized protein</fullName>
    </submittedName>
</protein>
<accession>A0A0C9XG52</accession>
<reference evidence="2" key="2">
    <citation type="submission" date="2015-01" db="EMBL/GenBank/DDBJ databases">
        <title>Evolutionary Origins and Diversification of the Mycorrhizal Mutualists.</title>
        <authorList>
            <consortium name="DOE Joint Genome Institute"/>
            <consortium name="Mycorrhizal Genomics Consortium"/>
            <person name="Kohler A."/>
            <person name="Kuo A."/>
            <person name="Nagy L.G."/>
            <person name="Floudas D."/>
            <person name="Copeland A."/>
            <person name="Barry K.W."/>
            <person name="Cichocki N."/>
            <person name="Veneault-Fourrey C."/>
            <person name="LaButti K."/>
            <person name="Lindquist E.A."/>
            <person name="Lipzen A."/>
            <person name="Lundell T."/>
            <person name="Morin E."/>
            <person name="Murat C."/>
            <person name="Riley R."/>
            <person name="Ohm R."/>
            <person name="Sun H."/>
            <person name="Tunlid A."/>
            <person name="Henrissat B."/>
            <person name="Grigoriev I.V."/>
            <person name="Hibbett D.S."/>
            <person name="Martin F."/>
        </authorList>
    </citation>
    <scope>NUCLEOTIDE SEQUENCE [LARGE SCALE GENOMIC DNA]</scope>
    <source>
        <strain evidence="2">441</strain>
    </source>
</reference>
<dbReference type="HOGENOM" id="CLU_096306_3_0_1"/>
<proteinExistence type="predicted"/>
<sequence>MGVLGTDLAEWADEDDYSVIATDIKDDDDEGWVDEIADLTAKEWAGLEQRICPVRLALAKKICKLALKIIHSTTILLPAWHATCKETRKKVKQILCDVLTHWNSTFDMIDFILEYQEPVDAITDK</sequence>
<dbReference type="EMBL" id="KN834251">
    <property type="protein sequence ID" value="KIK11300.1"/>
    <property type="molecule type" value="Genomic_DNA"/>
</dbReference>
<evidence type="ECO:0000313" key="2">
    <source>
        <dbReference type="Proteomes" id="UP000054018"/>
    </source>
</evidence>
<evidence type="ECO:0000313" key="1">
    <source>
        <dbReference type="EMBL" id="KIK11300.1"/>
    </source>
</evidence>
<dbReference type="AlphaFoldDB" id="A0A0C9XG52"/>
<organism evidence="1 2">
    <name type="scientific">Pisolithus microcarpus 441</name>
    <dbReference type="NCBI Taxonomy" id="765257"/>
    <lineage>
        <taxon>Eukaryota</taxon>
        <taxon>Fungi</taxon>
        <taxon>Dikarya</taxon>
        <taxon>Basidiomycota</taxon>
        <taxon>Agaricomycotina</taxon>
        <taxon>Agaricomycetes</taxon>
        <taxon>Agaricomycetidae</taxon>
        <taxon>Boletales</taxon>
        <taxon>Sclerodermatineae</taxon>
        <taxon>Pisolithaceae</taxon>
        <taxon>Pisolithus</taxon>
    </lineage>
</organism>
<dbReference type="OrthoDB" id="2662702at2759"/>
<dbReference type="Proteomes" id="UP000054018">
    <property type="component" value="Unassembled WGS sequence"/>
</dbReference>
<name>A0A0C9XG52_9AGAM</name>
<keyword evidence="2" id="KW-1185">Reference proteome</keyword>
<reference evidence="1 2" key="1">
    <citation type="submission" date="2014-04" db="EMBL/GenBank/DDBJ databases">
        <authorList>
            <consortium name="DOE Joint Genome Institute"/>
            <person name="Kuo A."/>
            <person name="Kohler A."/>
            <person name="Costa M.D."/>
            <person name="Nagy L.G."/>
            <person name="Floudas D."/>
            <person name="Copeland A."/>
            <person name="Barry K.W."/>
            <person name="Cichocki N."/>
            <person name="Veneault-Fourrey C."/>
            <person name="LaButti K."/>
            <person name="Lindquist E.A."/>
            <person name="Lipzen A."/>
            <person name="Lundell T."/>
            <person name="Morin E."/>
            <person name="Murat C."/>
            <person name="Sun H."/>
            <person name="Tunlid A."/>
            <person name="Henrissat B."/>
            <person name="Grigoriev I.V."/>
            <person name="Hibbett D.S."/>
            <person name="Martin F."/>
            <person name="Nordberg H.P."/>
            <person name="Cantor M.N."/>
            <person name="Hua S.X."/>
        </authorList>
    </citation>
    <scope>NUCLEOTIDE SEQUENCE [LARGE SCALE GENOMIC DNA]</scope>
    <source>
        <strain evidence="1 2">441</strain>
    </source>
</reference>
<gene>
    <name evidence="1" type="ORF">PISMIDRAFT_122935</name>
</gene>